<reference evidence="1" key="1">
    <citation type="submission" date="2015-04" db="EMBL/GenBank/DDBJ databases">
        <title>The genome sequence of the plant pathogenic Rhizarian Plasmodiophora brassicae reveals insights in its biotrophic life cycle and the origin of chitin synthesis.</title>
        <authorList>
            <person name="Schwelm A."/>
            <person name="Fogelqvist J."/>
            <person name="Knaust A."/>
            <person name="Julke S."/>
            <person name="Lilja T."/>
            <person name="Dhandapani V."/>
            <person name="Bonilla-Rosso G."/>
            <person name="Karlsson M."/>
            <person name="Shevchenko A."/>
            <person name="Choi S.R."/>
            <person name="Kim H.G."/>
            <person name="Park J.Y."/>
            <person name="Lim Y.P."/>
            <person name="Ludwig-Muller J."/>
            <person name="Dixelius C."/>
        </authorList>
    </citation>
    <scope>NUCLEOTIDE SEQUENCE</scope>
    <source>
        <tissue evidence="1">Potato root galls</tissue>
    </source>
</reference>
<proteinExistence type="predicted"/>
<dbReference type="AlphaFoldDB" id="A0A0H5R9X6"/>
<accession>A0A0H5R9X6</accession>
<evidence type="ECO:0000313" key="1">
    <source>
        <dbReference type="EMBL" id="CRZ10482.1"/>
    </source>
</evidence>
<sequence>MVCLNGETDNHVILSPPYAIHQAYQAVEWIARATKQPTSRTHAALSYTSALRNVSKIRQNLKRLLGNDVNTVLFISPFIAHSGFLSNSLREVLAELREQAVNVRLAACVSNAAFSQTVGKILALRNEMWHLENVDIVCMKNNLKSIRDLFAELNAMNLFRRSTQFEVSLTEDLKCSLQGRPISRNVNCSNLAFVCKCHQKPLAGCFSLKSNDCIRSIDKYVLISGRPCSLLESSLMSTNQIGSITSAAAVAVISKSLVNPAFINGEGIILTPKPGTSQLEDGEVEPNEALWRKLLMRLQEANQMLIIRFQRPLFENDLPPSLMQDLFTDLNVPQIFAVMPICPIDAKVNPRSRGPKATPYFAIMKKVACFEEIKCLPLNLQAICPEDLGEDAPEFEMFNNISVMQWKDCTMLASSAHESVVSMVQKDFQRPARAGITTSSQRKKRFRLLTEKQFSRQ</sequence>
<name>A0A0H5R9X6_9EUKA</name>
<dbReference type="EMBL" id="HACM01010040">
    <property type="protein sequence ID" value="CRZ10482.1"/>
    <property type="molecule type" value="Transcribed_RNA"/>
</dbReference>
<protein>
    <submittedName>
        <fullName evidence="1">Uncharacterized protein</fullName>
    </submittedName>
</protein>
<organism evidence="1">
    <name type="scientific">Spongospora subterranea</name>
    <dbReference type="NCBI Taxonomy" id="70186"/>
    <lineage>
        <taxon>Eukaryota</taxon>
        <taxon>Sar</taxon>
        <taxon>Rhizaria</taxon>
        <taxon>Endomyxa</taxon>
        <taxon>Phytomyxea</taxon>
        <taxon>Plasmodiophorida</taxon>
        <taxon>Plasmodiophoridae</taxon>
        <taxon>Spongospora</taxon>
    </lineage>
</organism>